<evidence type="ECO:0000313" key="5">
    <source>
        <dbReference type="EMBL" id="OXC71796.1"/>
    </source>
</evidence>
<reference evidence="6" key="1">
    <citation type="submission" date="2017-01" db="EMBL/GenBank/DDBJ databases">
        <title>Genome Analysis of Deinococcus marmoris KOPRI26562.</title>
        <authorList>
            <person name="Kim J.H."/>
            <person name="Oh H.-M."/>
        </authorList>
    </citation>
    <scope>NUCLEOTIDE SEQUENCE [LARGE SCALE GENOMIC DNA]</scope>
    <source>
        <strain evidence="6">PAMC 26633</strain>
    </source>
</reference>
<keyword evidence="2" id="KW-0378">Hydrolase</keyword>
<dbReference type="InterPro" id="IPR013520">
    <property type="entry name" value="Ribonucl_H"/>
</dbReference>
<dbReference type="InterPro" id="IPR036397">
    <property type="entry name" value="RNaseH_sf"/>
</dbReference>
<protein>
    <recommendedName>
        <fullName evidence="4">Exonuclease domain-containing protein</fullName>
    </recommendedName>
</protein>
<keyword evidence="3" id="KW-0269">Exonuclease</keyword>
<dbReference type="GO" id="GO:0006259">
    <property type="term" value="P:DNA metabolic process"/>
    <property type="evidence" value="ECO:0007669"/>
    <property type="project" value="UniProtKB-ARBA"/>
</dbReference>
<dbReference type="PANTHER" id="PTHR30231:SF4">
    <property type="entry name" value="PROTEIN NEN2"/>
    <property type="match status" value="1"/>
</dbReference>
<dbReference type="Proteomes" id="UP000214720">
    <property type="component" value="Unassembled WGS sequence"/>
</dbReference>
<dbReference type="OrthoDB" id="9803925at2"/>
<evidence type="ECO:0000313" key="6">
    <source>
        <dbReference type="Proteomes" id="UP000214720"/>
    </source>
</evidence>
<dbReference type="AlphaFoldDB" id="A0A226WKT0"/>
<dbReference type="CDD" id="cd06127">
    <property type="entry name" value="DEDDh"/>
    <property type="match status" value="1"/>
</dbReference>
<evidence type="ECO:0000259" key="4">
    <source>
        <dbReference type="SMART" id="SM00479"/>
    </source>
</evidence>
<dbReference type="GO" id="GO:0003676">
    <property type="term" value="F:nucleic acid binding"/>
    <property type="evidence" value="ECO:0007669"/>
    <property type="project" value="InterPro"/>
</dbReference>
<dbReference type="InterPro" id="IPR012337">
    <property type="entry name" value="RNaseH-like_sf"/>
</dbReference>
<keyword evidence="1" id="KW-0540">Nuclease</keyword>
<organism evidence="5 6">
    <name type="scientific">Caballeronia sordidicola</name>
    <name type="common">Burkholderia sordidicola</name>
    <dbReference type="NCBI Taxonomy" id="196367"/>
    <lineage>
        <taxon>Bacteria</taxon>
        <taxon>Pseudomonadati</taxon>
        <taxon>Pseudomonadota</taxon>
        <taxon>Betaproteobacteria</taxon>
        <taxon>Burkholderiales</taxon>
        <taxon>Burkholderiaceae</taxon>
        <taxon>Caballeronia</taxon>
    </lineage>
</organism>
<comment type="caution">
    <text evidence="5">The sequence shown here is derived from an EMBL/GenBank/DDBJ whole genome shotgun (WGS) entry which is preliminary data.</text>
</comment>
<evidence type="ECO:0000256" key="3">
    <source>
        <dbReference type="ARBA" id="ARBA00022839"/>
    </source>
</evidence>
<dbReference type="PANTHER" id="PTHR30231">
    <property type="entry name" value="DNA POLYMERASE III SUBUNIT EPSILON"/>
    <property type="match status" value="1"/>
</dbReference>
<dbReference type="EMBL" id="MTHB01000294">
    <property type="protein sequence ID" value="OXC71796.1"/>
    <property type="molecule type" value="Genomic_DNA"/>
</dbReference>
<dbReference type="Pfam" id="PF00929">
    <property type="entry name" value="RNase_T"/>
    <property type="match status" value="1"/>
</dbReference>
<evidence type="ECO:0000256" key="2">
    <source>
        <dbReference type="ARBA" id="ARBA00022801"/>
    </source>
</evidence>
<gene>
    <name evidence="5" type="ORF">BSU04_45250</name>
</gene>
<accession>A0A226WKT0</accession>
<sequence>MSQREEIFISVDVETAGPIPGEYSMLSLGACAVDAPDCAFSCEIRPINRNYISEALKVTGLSLEALEKDGQSPEDAMSGFADWIQKLCGIRATPVFVGLNAPFDWSFVNYYFHRFLGENPFGFTALDIKAYFMGVTGCSWRDTRSSAIAKLVHPQLGGNHDALHDARYQAELFRLIRQLSNGKV</sequence>
<proteinExistence type="predicted"/>
<dbReference type="GO" id="GO:0008408">
    <property type="term" value="F:3'-5' exonuclease activity"/>
    <property type="evidence" value="ECO:0007669"/>
    <property type="project" value="TreeGrafter"/>
</dbReference>
<name>A0A226WKT0_CABSO</name>
<dbReference type="SMART" id="SM00479">
    <property type="entry name" value="EXOIII"/>
    <property type="match status" value="1"/>
</dbReference>
<feature type="domain" description="Exonuclease" evidence="4">
    <location>
        <begin position="7"/>
        <end position="182"/>
    </location>
</feature>
<dbReference type="Gene3D" id="3.30.420.10">
    <property type="entry name" value="Ribonuclease H-like superfamily/Ribonuclease H"/>
    <property type="match status" value="1"/>
</dbReference>
<dbReference type="SUPFAM" id="SSF53098">
    <property type="entry name" value="Ribonuclease H-like"/>
    <property type="match status" value="1"/>
</dbReference>
<evidence type="ECO:0000256" key="1">
    <source>
        <dbReference type="ARBA" id="ARBA00022722"/>
    </source>
</evidence>